<dbReference type="EMBL" id="CP096983">
    <property type="protein sequence ID" value="URZ13522.1"/>
    <property type="molecule type" value="Genomic_DNA"/>
</dbReference>
<dbReference type="KEGG" id="crw:CROST_042880"/>
<name>A0A1S8LPG4_9CLOT</name>
<sequence length="114" mass="13204">MKTNITAVEALKIAQKYKERYKVPGVISDDTNKSVEFYEGFYRVKGFAWLVLSHLKDNCYEGSDEFTIVISDEKAEVEYVLDQNGISQCPHIPIEHELTDEEYEEVFGDDEKEN</sequence>
<dbReference type="RefSeq" id="WP_077836237.1">
    <property type="nucleotide sequence ID" value="NZ_CP096983.1"/>
</dbReference>
<dbReference type="Proteomes" id="UP000190951">
    <property type="component" value="Chromosome"/>
</dbReference>
<protein>
    <submittedName>
        <fullName evidence="1">Uncharacterized protein</fullName>
    </submittedName>
</protein>
<keyword evidence="2" id="KW-1185">Reference proteome</keyword>
<evidence type="ECO:0000313" key="2">
    <source>
        <dbReference type="Proteomes" id="UP000190951"/>
    </source>
</evidence>
<gene>
    <name evidence="1" type="ORF">CROST_042880</name>
</gene>
<dbReference type="AlphaFoldDB" id="A0A1S8LPG4"/>
<reference evidence="1 2" key="1">
    <citation type="submission" date="2022-04" db="EMBL/GenBank/DDBJ databases">
        <title>Genome sequence of C. roseum typestrain.</title>
        <authorList>
            <person name="Poehlein A."/>
            <person name="Schoch T."/>
            <person name="Duerre P."/>
            <person name="Daniel R."/>
        </authorList>
    </citation>
    <scope>NUCLEOTIDE SEQUENCE [LARGE SCALE GENOMIC DNA]</scope>
    <source>
        <strain evidence="1 2">DSM 7320</strain>
    </source>
</reference>
<proteinExistence type="predicted"/>
<evidence type="ECO:0000313" key="1">
    <source>
        <dbReference type="EMBL" id="URZ13522.1"/>
    </source>
</evidence>
<organism evidence="1 2">
    <name type="scientific">Clostridium felsineum</name>
    <dbReference type="NCBI Taxonomy" id="36839"/>
    <lineage>
        <taxon>Bacteria</taxon>
        <taxon>Bacillati</taxon>
        <taxon>Bacillota</taxon>
        <taxon>Clostridia</taxon>
        <taxon>Eubacteriales</taxon>
        <taxon>Clostridiaceae</taxon>
        <taxon>Clostridium</taxon>
    </lineage>
</organism>
<accession>A0A1S8LPG4</accession>